<organism evidence="1 2">
    <name type="scientific">Cichlidogyrus casuarinus</name>
    <dbReference type="NCBI Taxonomy" id="1844966"/>
    <lineage>
        <taxon>Eukaryota</taxon>
        <taxon>Metazoa</taxon>
        <taxon>Spiralia</taxon>
        <taxon>Lophotrochozoa</taxon>
        <taxon>Platyhelminthes</taxon>
        <taxon>Monogenea</taxon>
        <taxon>Monopisthocotylea</taxon>
        <taxon>Dactylogyridea</taxon>
        <taxon>Ancyrocephalidae</taxon>
        <taxon>Cichlidogyrus</taxon>
    </lineage>
</organism>
<evidence type="ECO:0000313" key="2">
    <source>
        <dbReference type="Proteomes" id="UP001626550"/>
    </source>
</evidence>
<accession>A0ABD2PJ50</accession>
<gene>
    <name evidence="1" type="ORF">Ciccas_014005</name>
</gene>
<dbReference type="Proteomes" id="UP001626550">
    <property type="component" value="Unassembled WGS sequence"/>
</dbReference>
<comment type="caution">
    <text evidence="1">The sequence shown here is derived from an EMBL/GenBank/DDBJ whole genome shotgun (WGS) entry which is preliminary data.</text>
</comment>
<sequence>PVSRPACSRVALSSVSCVSKSFSPIHSLQGESLTLTLGVSHELVTLETVTRSRASPEAGFQPVADSGSLEAKKPTEDCTVLSMPGQSQCPAQLQLPSCLPQHHMPAGFVPVSAGGSGELGQHFLISAGGSEGPAHSQIMTAQSFKPHVYH</sequence>
<name>A0ABD2PJ50_9PLAT</name>
<evidence type="ECO:0000313" key="1">
    <source>
        <dbReference type="EMBL" id="KAL3307478.1"/>
    </source>
</evidence>
<keyword evidence="2" id="KW-1185">Reference proteome</keyword>
<reference evidence="1 2" key="1">
    <citation type="submission" date="2024-11" db="EMBL/GenBank/DDBJ databases">
        <title>Adaptive evolution of stress response genes in parasites aligns with host niche diversity.</title>
        <authorList>
            <person name="Hahn C."/>
            <person name="Resl P."/>
        </authorList>
    </citation>
    <scope>NUCLEOTIDE SEQUENCE [LARGE SCALE GENOMIC DNA]</scope>
    <source>
        <strain evidence="1">EGGRZ-B1_66</strain>
        <tissue evidence="1">Body</tissue>
    </source>
</reference>
<feature type="non-terminal residue" evidence="1">
    <location>
        <position position="1"/>
    </location>
</feature>
<dbReference type="EMBL" id="JBJKFK010007261">
    <property type="protein sequence ID" value="KAL3307478.1"/>
    <property type="molecule type" value="Genomic_DNA"/>
</dbReference>
<dbReference type="AlphaFoldDB" id="A0ABD2PJ50"/>
<proteinExistence type="predicted"/>
<protein>
    <submittedName>
        <fullName evidence="1">Uncharacterized protein</fullName>
    </submittedName>
</protein>